<proteinExistence type="evidence at protein level"/>
<name>A0ACD6BB03_9ACTN</name>
<protein>
    <submittedName>
        <fullName evidence="1">PloI4</fullName>
    </submittedName>
</protein>
<sequence length="148" mass="15738">GSHMSTVTTINLEDIKEIMHTTIRLGGKPESGEAAELPIFLGSSVEFEAELYDADGTQIGTAKGTSVIFAEADGTVMQIVSAFDDYTDGGRVTWSGAYTMFPTDEPKSVPAQGVSGRYRGLSGTRTFQLLERPDPGTSLVRSSLVLNG</sequence>
<accession>A0A9Y2YAD2</accession>
<accession>A0ACD6BB03</accession>
<reference evidence="1" key="1">
    <citation type="journal article" date="2023" name="Nat. Chem.">
        <title>A cyclase that catalyses competing 2 + 2 and 4 + 2 cycloadditions.</title>
        <authorList>
            <person name="Wang H."/>
            <person name="Zou Y."/>
            <person name="Li M."/>
            <person name="Tang Z."/>
            <person name="Wang J."/>
            <person name="Tian Z."/>
            <person name="Strassner N."/>
            <person name="Yang Q."/>
            <person name="Zheng Q."/>
            <person name="Guo Y."/>
            <person name="Liu W."/>
            <person name="Pan L."/>
            <person name="Houk K.N."/>
        </authorList>
    </citation>
    <scope>X-RAY CRYSTALLOGRAPHY (1.97 ANGSTROMS)</scope>
</reference>
<evidence type="ECO:0000313" key="1">
    <source>
        <dbReference type="PDB" id="7X80"/>
    </source>
</evidence>
<organism evidence="1">
    <name type="scientific">Micromonospora sp</name>
    <dbReference type="NCBI Taxonomy" id="1876"/>
    <lineage>
        <taxon>Bacteria</taxon>
        <taxon>Bacillati</taxon>
        <taxon>Actinomycetota</taxon>
        <taxon>Actinomycetes</taxon>
        <taxon>Micromonosporales</taxon>
        <taxon>Micromonosporaceae</taxon>
        <taxon>Micromonospora</taxon>
    </lineage>
</organism>
<keyword evidence="1" id="KW-0002">3D-structure</keyword>
<dbReference type="PDB" id="7X80">
    <property type="method" value="X-ray"/>
    <property type="resolution" value="1.97 A"/>
    <property type="chains" value="A/B=1-148"/>
</dbReference>